<gene>
    <name evidence="1" type="ORF">PsorP6_006717</name>
</gene>
<name>A0ACC0W456_9STRA</name>
<sequence length="63" mass="7102">MFVDHMKRAAEALTRNHSANKTERENDTETLPTKELSVGCSTDNMRRIRTLSSLGQSPDLLRA</sequence>
<dbReference type="Proteomes" id="UP001163321">
    <property type="component" value="Chromosome 4"/>
</dbReference>
<accession>A0ACC0W456</accession>
<proteinExistence type="predicted"/>
<evidence type="ECO:0000313" key="2">
    <source>
        <dbReference type="Proteomes" id="UP001163321"/>
    </source>
</evidence>
<keyword evidence="2" id="KW-1185">Reference proteome</keyword>
<reference evidence="1 2" key="1">
    <citation type="journal article" date="2022" name="bioRxiv">
        <title>The genome of the oomycete Peronosclerospora sorghi, a cosmopolitan pathogen of maize and sorghum, is inflated with dispersed pseudogenes.</title>
        <authorList>
            <person name="Fletcher K."/>
            <person name="Martin F."/>
            <person name="Isakeit T."/>
            <person name="Cavanaugh K."/>
            <person name="Magill C."/>
            <person name="Michelmore R."/>
        </authorList>
    </citation>
    <scope>NUCLEOTIDE SEQUENCE [LARGE SCALE GENOMIC DNA]</scope>
    <source>
        <strain evidence="1">P6</strain>
    </source>
</reference>
<dbReference type="EMBL" id="CM047583">
    <property type="protein sequence ID" value="KAI9913630.1"/>
    <property type="molecule type" value="Genomic_DNA"/>
</dbReference>
<organism evidence="1 2">
    <name type="scientific">Peronosclerospora sorghi</name>
    <dbReference type="NCBI Taxonomy" id="230839"/>
    <lineage>
        <taxon>Eukaryota</taxon>
        <taxon>Sar</taxon>
        <taxon>Stramenopiles</taxon>
        <taxon>Oomycota</taxon>
        <taxon>Peronosporomycetes</taxon>
        <taxon>Peronosporales</taxon>
        <taxon>Peronosporaceae</taxon>
        <taxon>Peronosclerospora</taxon>
    </lineage>
</organism>
<evidence type="ECO:0000313" key="1">
    <source>
        <dbReference type="EMBL" id="KAI9913630.1"/>
    </source>
</evidence>
<protein>
    <submittedName>
        <fullName evidence="1">Uncharacterized protein</fullName>
    </submittedName>
</protein>
<comment type="caution">
    <text evidence="1">The sequence shown here is derived from an EMBL/GenBank/DDBJ whole genome shotgun (WGS) entry which is preliminary data.</text>
</comment>